<evidence type="ECO:0000256" key="3">
    <source>
        <dbReference type="ARBA" id="ARBA00022475"/>
    </source>
</evidence>
<comment type="caution">
    <text evidence="5">The sequence shown here is derived from an EMBL/GenBank/DDBJ whole genome shotgun (WGS) entry which is preliminary data.</text>
</comment>
<dbReference type="InterPro" id="IPR029046">
    <property type="entry name" value="LolA/LolB/LppX"/>
</dbReference>
<reference evidence="5" key="1">
    <citation type="submission" date="2020-11" db="EMBL/GenBank/DDBJ databases">
        <title>Sequencing the genomes of 1000 actinobacteria strains.</title>
        <authorList>
            <person name="Klenk H.-P."/>
        </authorList>
    </citation>
    <scope>NUCLEOTIDE SEQUENCE</scope>
    <source>
        <strain evidence="5">DSM 43175</strain>
    </source>
</reference>
<keyword evidence="5" id="KW-0449">Lipoprotein</keyword>
<dbReference type="SUPFAM" id="SSF89392">
    <property type="entry name" value="Prokaryotic lipoproteins and lipoprotein localization factors"/>
    <property type="match status" value="1"/>
</dbReference>
<dbReference type="Proteomes" id="UP000614047">
    <property type="component" value="Unassembled WGS sequence"/>
</dbReference>
<feature type="chain" id="PRO_5038824058" evidence="4">
    <location>
        <begin position="26"/>
        <end position="246"/>
    </location>
</feature>
<sequence>MPRLLARRVPLTGVLRALLAGTMAATVMTACSGGDGGGGGGGGAGPAFDAADTLRRSSAAMAGLKSIGFTMTTEGKPPIMVRGGEMKLLRGGDADGTVTVEQSGQRVEMEIVASGDSVYIKAVTGGWRKVPRAMAATLYDPSAVLDPERGISKLLTTVTGPRAEATEKVGGKEARRVGVTLPKAAVGGLIPGVDSDVKGQVWVSTADHRLLKVRGDVPPAAGGGDRGSVIITFTEFDAPYTIKAPA</sequence>
<dbReference type="GO" id="GO:0030313">
    <property type="term" value="C:cell envelope"/>
    <property type="evidence" value="ECO:0007669"/>
    <property type="project" value="UniProtKB-SubCell"/>
</dbReference>
<comment type="subcellular location">
    <subcellularLocation>
        <location evidence="1">Cell envelope</location>
    </subcellularLocation>
</comment>
<organism evidence="5 6">
    <name type="scientific">Actinomadura viridis</name>
    <dbReference type="NCBI Taxonomy" id="58110"/>
    <lineage>
        <taxon>Bacteria</taxon>
        <taxon>Bacillati</taxon>
        <taxon>Actinomycetota</taxon>
        <taxon>Actinomycetes</taxon>
        <taxon>Streptosporangiales</taxon>
        <taxon>Thermomonosporaceae</taxon>
        <taxon>Actinomadura</taxon>
    </lineage>
</organism>
<name>A0A931DK52_9ACTN</name>
<accession>A0A931DK52</accession>
<dbReference type="InterPro" id="IPR009830">
    <property type="entry name" value="LppX/LprAFG"/>
</dbReference>
<protein>
    <submittedName>
        <fullName evidence="5">Lipoprotein LprG</fullName>
    </submittedName>
</protein>
<evidence type="ECO:0000313" key="6">
    <source>
        <dbReference type="Proteomes" id="UP000614047"/>
    </source>
</evidence>
<dbReference type="AlphaFoldDB" id="A0A931DK52"/>
<comment type="similarity">
    <text evidence="2">Belongs to the LppX/LprAFG lipoprotein family.</text>
</comment>
<dbReference type="EMBL" id="JADOUA010000001">
    <property type="protein sequence ID" value="MBG6088148.1"/>
    <property type="molecule type" value="Genomic_DNA"/>
</dbReference>
<evidence type="ECO:0000256" key="4">
    <source>
        <dbReference type="SAM" id="SignalP"/>
    </source>
</evidence>
<dbReference type="RefSeq" id="WP_231403746.1">
    <property type="nucleotide sequence ID" value="NZ_BAABES010000035.1"/>
</dbReference>
<dbReference type="CDD" id="cd16334">
    <property type="entry name" value="LppX-like"/>
    <property type="match status" value="1"/>
</dbReference>
<keyword evidence="3" id="KW-1003">Cell membrane</keyword>
<dbReference type="PROSITE" id="PS51257">
    <property type="entry name" value="PROKAR_LIPOPROTEIN"/>
    <property type="match status" value="1"/>
</dbReference>
<evidence type="ECO:0000256" key="2">
    <source>
        <dbReference type="ARBA" id="ARBA00009194"/>
    </source>
</evidence>
<feature type="signal peptide" evidence="4">
    <location>
        <begin position="1"/>
        <end position="25"/>
    </location>
</feature>
<evidence type="ECO:0000313" key="5">
    <source>
        <dbReference type="EMBL" id="MBG6088148.1"/>
    </source>
</evidence>
<dbReference type="Gene3D" id="2.50.20.20">
    <property type="match status" value="1"/>
</dbReference>
<keyword evidence="4" id="KW-0732">Signal</keyword>
<evidence type="ECO:0000256" key="1">
    <source>
        <dbReference type="ARBA" id="ARBA00004196"/>
    </source>
</evidence>
<dbReference type="Pfam" id="PF07161">
    <property type="entry name" value="LppX_LprAFG"/>
    <property type="match status" value="1"/>
</dbReference>
<keyword evidence="3" id="KW-0472">Membrane</keyword>
<gene>
    <name evidence="5" type="ORF">IW256_002261</name>
</gene>
<keyword evidence="6" id="KW-1185">Reference proteome</keyword>
<proteinExistence type="inferred from homology"/>